<evidence type="ECO:0008006" key="3">
    <source>
        <dbReference type="Google" id="ProtNLM"/>
    </source>
</evidence>
<dbReference type="RefSeq" id="WP_127084549.1">
    <property type="nucleotide sequence ID" value="NZ_RSCL01000018.1"/>
</dbReference>
<dbReference type="Pfam" id="PF08852">
    <property type="entry name" value="DUF1822"/>
    <property type="match status" value="1"/>
</dbReference>
<dbReference type="Proteomes" id="UP000271624">
    <property type="component" value="Unassembled WGS sequence"/>
</dbReference>
<reference evidence="1" key="2">
    <citation type="journal article" date="2019" name="Genome Biol. Evol.">
        <title>Day and night: Metabolic profiles and evolutionary relationships of six axenic non-marine cyanobacteria.</title>
        <authorList>
            <person name="Will S.E."/>
            <person name="Henke P."/>
            <person name="Boedeker C."/>
            <person name="Huang S."/>
            <person name="Brinkmann H."/>
            <person name="Rohde M."/>
            <person name="Jarek M."/>
            <person name="Friedl T."/>
            <person name="Seufert S."/>
            <person name="Schumacher M."/>
            <person name="Overmann J."/>
            <person name="Neumann-Schaal M."/>
            <person name="Petersen J."/>
        </authorList>
    </citation>
    <scope>NUCLEOTIDE SEQUENCE [LARGE SCALE GENOMIC DNA]</scope>
    <source>
        <strain evidence="1">PCC 7102</strain>
    </source>
</reference>
<dbReference type="OrthoDB" id="512705at2"/>
<evidence type="ECO:0000313" key="1">
    <source>
        <dbReference type="EMBL" id="RUT01724.1"/>
    </source>
</evidence>
<organism evidence="1 2">
    <name type="scientific">Dulcicalothrix desertica PCC 7102</name>
    <dbReference type="NCBI Taxonomy" id="232991"/>
    <lineage>
        <taxon>Bacteria</taxon>
        <taxon>Bacillati</taxon>
        <taxon>Cyanobacteriota</taxon>
        <taxon>Cyanophyceae</taxon>
        <taxon>Nostocales</taxon>
        <taxon>Calotrichaceae</taxon>
        <taxon>Dulcicalothrix</taxon>
    </lineage>
</organism>
<gene>
    <name evidence="1" type="ORF">DSM106972_063470</name>
</gene>
<keyword evidence="2" id="KW-1185">Reference proteome</keyword>
<dbReference type="AlphaFoldDB" id="A0A433V6J4"/>
<reference evidence="1" key="1">
    <citation type="submission" date="2018-12" db="EMBL/GenBank/DDBJ databases">
        <authorList>
            <person name="Will S."/>
            <person name="Neumann-Schaal M."/>
            <person name="Henke P."/>
        </authorList>
    </citation>
    <scope>NUCLEOTIDE SEQUENCE</scope>
    <source>
        <strain evidence="1">PCC 7102</strain>
    </source>
</reference>
<sequence length="156" mass="17656">MDSKQSHLITIPIDSRMIANAQKISLQHRNQTKANQVYFNTLAVLAVDFYCQCIDIETDIAKSSALNNILTPLMDTAGLFIKDKGLLECRPVLKSQDFCYIPTEVREDRIGYIGVEIDEVNSKATILGFVKSVESEKLPLTSLEPLEDFLYYLHKL</sequence>
<comment type="caution">
    <text evidence="1">The sequence shown here is derived from an EMBL/GenBank/DDBJ whole genome shotgun (WGS) entry which is preliminary data.</text>
</comment>
<proteinExistence type="predicted"/>
<name>A0A433V6J4_9CYAN</name>
<dbReference type="EMBL" id="RSCL01000018">
    <property type="protein sequence ID" value="RUT01724.1"/>
    <property type="molecule type" value="Genomic_DNA"/>
</dbReference>
<accession>A0A433V6J4</accession>
<evidence type="ECO:0000313" key="2">
    <source>
        <dbReference type="Proteomes" id="UP000271624"/>
    </source>
</evidence>
<protein>
    <recommendedName>
        <fullName evidence="3">DUF1822 family protein</fullName>
    </recommendedName>
</protein>
<dbReference type="InterPro" id="IPR014951">
    <property type="entry name" value="DUF1822"/>
</dbReference>